<sequence length="122" mass="14020">MTPMPMIISRSSNPLMKCSGMKKPGISLMSYCELGEKSGIVRGNLRPNASEWSQIWRREKGNHSMPRTQRGRPKRKKKELRVNCKRRSPVFAQCMPRPKCLGRRKRLSASARQLRVQVQLVG</sequence>
<evidence type="ECO:0000256" key="1">
    <source>
        <dbReference type="SAM" id="MobiDB-lite"/>
    </source>
</evidence>
<evidence type="ECO:0000313" key="2">
    <source>
        <dbReference type="EMBL" id="MBA4671289.1"/>
    </source>
</evidence>
<dbReference type="AlphaFoldDB" id="A0A7C9F0N6"/>
<feature type="compositionally biased region" description="Basic residues" evidence="1">
    <location>
        <begin position="69"/>
        <end position="81"/>
    </location>
</feature>
<proteinExistence type="predicted"/>
<reference evidence="2" key="2">
    <citation type="submission" date="2020-07" db="EMBL/GenBank/DDBJ databases">
        <authorList>
            <person name="Vera ALvarez R."/>
            <person name="Arias-Moreno D.M."/>
            <person name="Jimenez-Jacinto V."/>
            <person name="Jimenez-Bremont J.F."/>
            <person name="Swaminathan K."/>
            <person name="Moose S.P."/>
            <person name="Guerrero-Gonzalez M.L."/>
            <person name="Marino-Ramirez L."/>
            <person name="Landsman D."/>
            <person name="Rodriguez-Kessler M."/>
            <person name="Delgado-Sanchez P."/>
        </authorList>
    </citation>
    <scope>NUCLEOTIDE SEQUENCE</scope>
    <source>
        <tissue evidence="2">Cladode</tissue>
    </source>
</reference>
<dbReference type="EMBL" id="GISG01250448">
    <property type="protein sequence ID" value="MBA4671289.1"/>
    <property type="molecule type" value="Transcribed_RNA"/>
</dbReference>
<reference evidence="2" key="1">
    <citation type="journal article" date="2013" name="J. Plant Res.">
        <title>Effect of fungi and light on seed germination of three Opuntia species from semiarid lands of central Mexico.</title>
        <authorList>
            <person name="Delgado-Sanchez P."/>
            <person name="Jimenez-Bremont J.F."/>
            <person name="Guerrero-Gonzalez Mde L."/>
            <person name="Flores J."/>
        </authorList>
    </citation>
    <scope>NUCLEOTIDE SEQUENCE</scope>
    <source>
        <tissue evidence="2">Cladode</tissue>
    </source>
</reference>
<feature type="region of interest" description="Disordered" evidence="1">
    <location>
        <begin position="55"/>
        <end position="81"/>
    </location>
</feature>
<accession>A0A7C9F0N6</accession>
<organism evidence="2">
    <name type="scientific">Opuntia streptacantha</name>
    <name type="common">Prickly pear cactus</name>
    <name type="synonym">Opuntia cardona</name>
    <dbReference type="NCBI Taxonomy" id="393608"/>
    <lineage>
        <taxon>Eukaryota</taxon>
        <taxon>Viridiplantae</taxon>
        <taxon>Streptophyta</taxon>
        <taxon>Embryophyta</taxon>
        <taxon>Tracheophyta</taxon>
        <taxon>Spermatophyta</taxon>
        <taxon>Magnoliopsida</taxon>
        <taxon>eudicotyledons</taxon>
        <taxon>Gunneridae</taxon>
        <taxon>Pentapetalae</taxon>
        <taxon>Caryophyllales</taxon>
        <taxon>Cactineae</taxon>
        <taxon>Cactaceae</taxon>
        <taxon>Opuntioideae</taxon>
        <taxon>Opuntia</taxon>
    </lineage>
</organism>
<protein>
    <submittedName>
        <fullName evidence="2">Uncharacterized protein</fullName>
    </submittedName>
</protein>
<name>A0A7C9F0N6_OPUST</name>